<dbReference type="InterPro" id="IPR007110">
    <property type="entry name" value="Ig-like_dom"/>
</dbReference>
<dbReference type="CDD" id="cd00063">
    <property type="entry name" value="FN3"/>
    <property type="match status" value="1"/>
</dbReference>
<dbReference type="PANTHER" id="PTHR13817">
    <property type="entry name" value="TITIN"/>
    <property type="match status" value="1"/>
</dbReference>
<proteinExistence type="predicted"/>
<gene>
    <name evidence="4" type="primary">MYOM2</name>
</gene>
<protein>
    <submittedName>
        <fullName evidence="4">Myomesin 2</fullName>
    </submittedName>
</protein>
<feature type="domain" description="Ig-like" evidence="3">
    <location>
        <begin position="280"/>
        <end position="367"/>
    </location>
</feature>
<evidence type="ECO:0000256" key="1">
    <source>
        <dbReference type="ARBA" id="ARBA00022737"/>
    </source>
</evidence>
<dbReference type="InterPro" id="IPR036179">
    <property type="entry name" value="Ig-like_dom_sf"/>
</dbReference>
<keyword evidence="1" id="KW-0677">Repeat</keyword>
<dbReference type="Pfam" id="PF07679">
    <property type="entry name" value="I-set"/>
    <property type="match status" value="3"/>
</dbReference>
<dbReference type="GO" id="GO:0045214">
    <property type="term" value="P:sarcomere organization"/>
    <property type="evidence" value="ECO:0007669"/>
    <property type="project" value="TreeGrafter"/>
</dbReference>
<dbReference type="InterPro" id="IPR013783">
    <property type="entry name" value="Ig-like_fold"/>
</dbReference>
<organism evidence="4">
    <name type="scientific">Nothobranchius pienaari</name>
    <dbReference type="NCBI Taxonomy" id="704102"/>
    <lineage>
        <taxon>Eukaryota</taxon>
        <taxon>Metazoa</taxon>
        <taxon>Chordata</taxon>
        <taxon>Craniata</taxon>
        <taxon>Vertebrata</taxon>
        <taxon>Euteleostomi</taxon>
        <taxon>Actinopterygii</taxon>
        <taxon>Neopterygii</taxon>
        <taxon>Teleostei</taxon>
        <taxon>Neoteleostei</taxon>
        <taxon>Acanthomorphata</taxon>
        <taxon>Ovalentaria</taxon>
        <taxon>Atherinomorphae</taxon>
        <taxon>Cyprinodontiformes</taxon>
        <taxon>Nothobranchiidae</taxon>
        <taxon>Nothobranchius</taxon>
    </lineage>
</organism>
<sequence length="454" mass="50404">MTLNPNLANLQPEAQWYRDDTRLFDSKVRAVNSSGISKPSRMSDPIAAMDPTELERLHAKKLGGKLDVVSYNDEVEAEGKPPGPPSGIHVCEIDRTYVVLSWEGPKYYGKTVEGSQEISCVVDEKSGDIILSFESCQLDESSQFIWKKDYKEITNFSKGLTIKTEGSHSKLIFKNPDKEDIGTYSVSVTNTSGVSSSYTVSAEELDKMLALSYDIRHPIIPLKSELAYKILERGRMRFWLQAEEISSNVTYKFFANNKELSGADGKIFEDAINKLSQLAGASAEELVIKCTATGIQLQCRMKYYTSEMNITWFHGESRLAHSEKIVIGGTPAMATMEVVEPTDKDKGLYSIVITNSENSHKRTLDLSGDAYEKAYAEFQKLKAEAYAEKNRGKVVGGLPDVVTIMEKKTLSLTCTVCGDPKPQVSWLKNGADVEPDDQYVVSIDQGKFASLTIK</sequence>
<dbReference type="GO" id="GO:0031430">
    <property type="term" value="C:M band"/>
    <property type="evidence" value="ECO:0007669"/>
    <property type="project" value="TreeGrafter"/>
</dbReference>
<evidence type="ECO:0000256" key="2">
    <source>
        <dbReference type="ARBA" id="ARBA00023319"/>
    </source>
</evidence>
<dbReference type="FunFam" id="2.60.40.10:FF:000197">
    <property type="entry name" value="Myomesin 1"/>
    <property type="match status" value="1"/>
</dbReference>
<name>A0A1A8MU00_9TELE</name>
<evidence type="ECO:0000259" key="3">
    <source>
        <dbReference type="PROSITE" id="PS50835"/>
    </source>
</evidence>
<dbReference type="InterPro" id="IPR003961">
    <property type="entry name" value="FN3_dom"/>
</dbReference>
<dbReference type="AlphaFoldDB" id="A0A1A8MU00"/>
<reference evidence="4" key="2">
    <citation type="submission" date="2016-06" db="EMBL/GenBank/DDBJ databases">
        <title>The genome of a short-lived fish provides insights into sex chromosome evolution and the genetic control of aging.</title>
        <authorList>
            <person name="Reichwald K."/>
            <person name="Felder M."/>
            <person name="Petzold A."/>
            <person name="Koch P."/>
            <person name="Groth M."/>
            <person name="Platzer M."/>
        </authorList>
    </citation>
    <scope>NUCLEOTIDE SEQUENCE</scope>
    <source>
        <tissue evidence="4">Brain</tissue>
    </source>
</reference>
<dbReference type="Gene3D" id="2.60.40.10">
    <property type="entry name" value="Immunoglobulins"/>
    <property type="match status" value="4"/>
</dbReference>
<dbReference type="InterPro" id="IPR013098">
    <property type="entry name" value="Ig_I-set"/>
</dbReference>
<dbReference type="InterPro" id="IPR050964">
    <property type="entry name" value="Striated_Muscle_Regulatory"/>
</dbReference>
<evidence type="ECO:0000313" key="4">
    <source>
        <dbReference type="EMBL" id="SBR60328.1"/>
    </source>
</evidence>
<dbReference type="SUPFAM" id="SSF48726">
    <property type="entry name" value="Immunoglobulin"/>
    <property type="match status" value="3"/>
</dbReference>
<keyword evidence="2" id="KW-0393">Immunoglobulin domain</keyword>
<feature type="non-terminal residue" evidence="4">
    <location>
        <position position="454"/>
    </location>
</feature>
<dbReference type="EMBL" id="HAEF01019169">
    <property type="protein sequence ID" value="SBR60328.1"/>
    <property type="molecule type" value="Transcribed_RNA"/>
</dbReference>
<dbReference type="PANTHER" id="PTHR13817:SF151">
    <property type="entry name" value="TITIN"/>
    <property type="match status" value="1"/>
</dbReference>
<accession>A0A1A8MU00</accession>
<dbReference type="PROSITE" id="PS50835">
    <property type="entry name" value="IG_LIKE"/>
    <property type="match status" value="3"/>
</dbReference>
<reference evidence="4" key="1">
    <citation type="submission" date="2016-05" db="EMBL/GenBank/DDBJ databases">
        <authorList>
            <person name="Lavstsen T."/>
            <person name="Jespersen J.S."/>
        </authorList>
    </citation>
    <scope>NUCLEOTIDE SEQUENCE</scope>
    <source>
        <tissue evidence="4">Brain</tissue>
    </source>
</reference>
<feature type="domain" description="Ig-like" evidence="3">
    <location>
        <begin position="109"/>
        <end position="201"/>
    </location>
</feature>
<feature type="domain" description="Ig-like" evidence="3">
    <location>
        <begin position="406"/>
        <end position="454"/>
    </location>
</feature>